<dbReference type="VEuPathDB" id="FungiDB:FOXG_02481"/>
<dbReference type="AlphaFoldDB" id="A0A0D2XEZ2"/>
<dbReference type="Gene3D" id="3.40.50.1820">
    <property type="entry name" value="alpha/beta hydrolase"/>
    <property type="match status" value="2"/>
</dbReference>
<dbReference type="STRING" id="426428.A0A0D2XEZ2"/>
<dbReference type="EnsemblFungi" id="FOXG_02481T0">
    <property type="protein sequence ID" value="FOXG_02481P0"/>
    <property type="gene ID" value="FOXG_02481"/>
</dbReference>
<dbReference type="GO" id="GO:0016042">
    <property type="term" value="P:lipid catabolic process"/>
    <property type="evidence" value="ECO:0007669"/>
    <property type="project" value="UniProtKB-UniRule"/>
</dbReference>
<dbReference type="GO" id="GO:0004806">
    <property type="term" value="F:triacylglycerol lipase activity"/>
    <property type="evidence" value="ECO:0007669"/>
    <property type="project" value="UniProtKB-UniRule"/>
</dbReference>
<dbReference type="InterPro" id="IPR029058">
    <property type="entry name" value="AB_hydrolase_fold"/>
</dbReference>
<gene>
    <name evidence="2" type="primary">28944674</name>
</gene>
<keyword evidence="1" id="KW-0732">Signal</keyword>
<evidence type="ECO:0000313" key="3">
    <source>
        <dbReference type="Proteomes" id="UP000002489"/>
    </source>
</evidence>
<accession>A0A0D2XEZ2</accession>
<reference evidence="2" key="2">
    <citation type="submission" date="2025-08" db="UniProtKB">
        <authorList>
            <consortium name="EnsemblFungi"/>
        </authorList>
    </citation>
    <scope>IDENTIFICATION</scope>
    <source>
        <strain evidence="2">4287 / CBS 123668 / FGSC 9935 / NRRL 34936</strain>
    </source>
</reference>
<dbReference type="SUPFAM" id="SSF53474">
    <property type="entry name" value="alpha/beta-Hydrolases"/>
    <property type="match status" value="1"/>
</dbReference>
<sequence>MLSPLIYLLLGFMPLATQASLVANLDIPAKVAAQYGCKGACYKNFQAGLAADREFYGAIYDDDFYATASNFSSSKPGDVLKFKPINASLLTDIPEGTAAYKLQYVTKDLHGRMVPVTGFIAFPYATRRNDHKYPLIAYAHGTSGVFRGCAPSAMPNLYDYNSWSLLIRRGYAVVATDYAGLGNNYTSHQYQASPAQANDVYYSIVAARKLFGASLTSEWMSVGHSQGGGAAWALAESPLLRQNCPVGKYLGTVAQAPGVRLKEMAIAALESDSSSDVTSSRGVLGEVGWVIIGLRSILPKDRQNWLKPAFRKRLELATLAQACYASAQALVSDLGVEDIVDFTDPGFLKAINVMQNFTARGEGKSQQPILVVQGLNDVSVLPEVVEESYRVGCRSRNELHLELYPGMDHDPVIAAASPYFLQWIDDRFAGVTTSGKCTNHTTQPFDAVNMYAPDDTD</sequence>
<proteinExistence type="inferred from homology"/>
<dbReference type="Proteomes" id="UP000002489">
    <property type="component" value="Unassembled WGS sequence"/>
</dbReference>
<comment type="similarity">
    <text evidence="1">Belongs to the AB hydrolase superfamily. Lipase family.</text>
</comment>
<dbReference type="Pfam" id="PF03583">
    <property type="entry name" value="LIP"/>
    <property type="match status" value="1"/>
</dbReference>
<dbReference type="PIRSF" id="PIRSF029171">
    <property type="entry name" value="Esterase_LipA"/>
    <property type="match status" value="1"/>
</dbReference>
<dbReference type="PANTHER" id="PTHR34853">
    <property type="match status" value="1"/>
</dbReference>
<name>A0A0D2XEZ2_FUSOF</name>
<organism evidence="2 3">
    <name type="scientific">Fusarium oxysporum (strain Fo5176)</name>
    <name type="common">Fusarium vascular wilt</name>
    <dbReference type="NCBI Taxonomy" id="660025"/>
    <lineage>
        <taxon>Eukaryota</taxon>
        <taxon>Fungi</taxon>
        <taxon>Dikarya</taxon>
        <taxon>Ascomycota</taxon>
        <taxon>Pezizomycotina</taxon>
        <taxon>Sordariomycetes</taxon>
        <taxon>Hypocreomycetidae</taxon>
        <taxon>Hypocreales</taxon>
        <taxon>Nectriaceae</taxon>
        <taxon>Fusarium</taxon>
        <taxon>Fusarium oxysporum species complex</taxon>
    </lineage>
</organism>
<evidence type="ECO:0000313" key="2">
    <source>
        <dbReference type="EnsemblFungi" id="FOXG_02481P0"/>
    </source>
</evidence>
<dbReference type="InterPro" id="IPR005152">
    <property type="entry name" value="Lipase_secreted"/>
</dbReference>
<feature type="chain" id="PRO_5013432769" evidence="1">
    <location>
        <begin position="20"/>
        <end position="457"/>
    </location>
</feature>
<feature type="signal peptide" evidence="1">
    <location>
        <begin position="1"/>
        <end position="19"/>
    </location>
</feature>
<reference evidence="3" key="1">
    <citation type="journal article" date="2012" name="Mol. Plant Microbe Interact.">
        <title>A highly conserved effector in Fusarium oxysporum is required for full virulence on Arabidopsis.</title>
        <authorList>
            <person name="Thatcher L.F."/>
            <person name="Gardiner D.M."/>
            <person name="Kazan K."/>
            <person name="Manners J."/>
        </authorList>
    </citation>
    <scope>NUCLEOTIDE SEQUENCE [LARGE SCALE GENOMIC DNA]</scope>
    <source>
        <strain evidence="3">Fo5176</strain>
    </source>
</reference>
<protein>
    <submittedName>
        <fullName evidence="2">Uncharacterized protein</fullName>
    </submittedName>
</protein>
<evidence type="ECO:0000256" key="1">
    <source>
        <dbReference type="PIRNR" id="PIRNR029171"/>
    </source>
</evidence>
<dbReference type="PANTHER" id="PTHR34853:SF1">
    <property type="entry name" value="LIPASE 5"/>
    <property type="match status" value="1"/>
</dbReference>